<evidence type="ECO:0000256" key="4">
    <source>
        <dbReference type="PIRSR" id="PIRSR617867-1"/>
    </source>
</evidence>
<comment type="caution">
    <text evidence="10">The sequence shown here is derived from an EMBL/GenBank/DDBJ whole genome shotgun (WGS) entry which is preliminary data.</text>
</comment>
<name>A0A4R0THZ5_BIFLL</name>
<feature type="domain" description="Phosphotyrosine protein phosphatase I" evidence="6">
    <location>
        <begin position="1"/>
        <end position="177"/>
    </location>
</feature>
<comment type="similarity">
    <text evidence="1">Belongs to the low molecular weight phosphotyrosine protein phosphatase family.</text>
</comment>
<reference evidence="11 12" key="1">
    <citation type="journal article" date="2018" name="Sci. Rep.">
        <title>Genomic diversity and distribution of Bifidobacterium longum subsp. longum across the human lifespan.</title>
        <authorList>
            <person name="Odamaki T."/>
            <person name="Bottacini F."/>
            <person name="Kato K."/>
            <person name="Mitsuyama E."/>
            <person name="Yoshida K."/>
            <person name="Horigome A."/>
            <person name="Xiao J.Z."/>
            <person name="van Sinderen D."/>
        </authorList>
    </citation>
    <scope>NUCLEOTIDE SEQUENCE [LARGE SCALE GENOMIC DNA]</scope>
    <source>
        <strain evidence="8 12">MCC10043</strain>
        <strain evidence="9 11">MCC10070</strain>
        <strain evidence="10 13">MCC10096</strain>
    </source>
</reference>
<gene>
    <name evidence="7" type="ORF">MCC00316_13790</name>
    <name evidence="8" type="ORF">MCC10043_0439</name>
    <name evidence="9" type="ORF">MCC10070_0430</name>
    <name evidence="10" type="ORF">MCC10096_0462</name>
</gene>
<feature type="active site" description="Nucleophile" evidence="4">
    <location>
        <position position="13"/>
    </location>
</feature>
<evidence type="ECO:0000313" key="9">
    <source>
        <dbReference type="EMBL" id="TCE87606.1"/>
    </source>
</evidence>
<evidence type="ECO:0000259" key="6">
    <source>
        <dbReference type="SMART" id="SM00226"/>
    </source>
</evidence>
<evidence type="ECO:0000256" key="5">
    <source>
        <dbReference type="SAM" id="MobiDB-lite"/>
    </source>
</evidence>
<feature type="compositionally biased region" description="Polar residues" evidence="5">
    <location>
        <begin position="266"/>
        <end position="280"/>
    </location>
</feature>
<evidence type="ECO:0000313" key="12">
    <source>
        <dbReference type="Proteomes" id="UP000292260"/>
    </source>
</evidence>
<keyword evidence="2" id="KW-0378">Hydrolase</keyword>
<evidence type="ECO:0000313" key="11">
    <source>
        <dbReference type="Proteomes" id="UP000291814"/>
    </source>
</evidence>
<dbReference type="InterPro" id="IPR017867">
    <property type="entry name" value="Tyr_phospatase_low_mol_wt"/>
</dbReference>
<dbReference type="EMBL" id="BNHC01000008">
    <property type="protein sequence ID" value="GHM73089.1"/>
    <property type="molecule type" value="Genomic_DNA"/>
</dbReference>
<keyword evidence="3" id="KW-0904">Protein phosphatase</keyword>
<dbReference type="GO" id="GO:0004725">
    <property type="term" value="F:protein tyrosine phosphatase activity"/>
    <property type="evidence" value="ECO:0007669"/>
    <property type="project" value="InterPro"/>
</dbReference>
<reference evidence="7" key="3">
    <citation type="journal article" date="2021" name="Appl. Environ. Microbiol.">
        <title>Novel 3-O-alpha-d-Galactosyl-alpha-l-Arabinofuranosidase for the Assimilation of Gum Arabic Arabinogalactan Protein in Bifidobacterium longum subsp. longum.</title>
        <authorList>
            <person name="Sasaki Y."/>
            <person name="Horigome A."/>
            <person name="Odamaki T."/>
            <person name="Xiao J.Z."/>
            <person name="Ishiwata A."/>
            <person name="Ito Y."/>
            <person name="Kitahara K."/>
            <person name="Fujita K."/>
        </authorList>
    </citation>
    <scope>NUCLEOTIDE SEQUENCE</scope>
    <source>
        <strain evidence="7">MCC00316</strain>
    </source>
</reference>
<dbReference type="PRINTS" id="PR00719">
    <property type="entry name" value="LMWPTPASE"/>
</dbReference>
<dbReference type="EMBL" id="SHRR01000006">
    <property type="protein sequence ID" value="TCE87606.1"/>
    <property type="molecule type" value="Genomic_DNA"/>
</dbReference>
<evidence type="ECO:0000256" key="1">
    <source>
        <dbReference type="ARBA" id="ARBA00011063"/>
    </source>
</evidence>
<protein>
    <submittedName>
        <fullName evidence="10">Low molecular weight phosphotyrosine protein phosphatase</fullName>
    </submittedName>
</protein>
<dbReference type="PANTHER" id="PTHR11717:SF31">
    <property type="entry name" value="LOW MOLECULAR WEIGHT PROTEIN-TYROSINE-PHOSPHATASE ETP-RELATED"/>
    <property type="match status" value="1"/>
</dbReference>
<feature type="active site" description="Nucleophile" evidence="4">
    <location>
        <position position="7"/>
    </location>
</feature>
<dbReference type="Proteomes" id="UP000292932">
    <property type="component" value="Unassembled WGS sequence"/>
</dbReference>
<dbReference type="AlphaFoldDB" id="A0A4R0THZ5"/>
<evidence type="ECO:0000256" key="2">
    <source>
        <dbReference type="ARBA" id="ARBA00022801"/>
    </source>
</evidence>
<dbReference type="PANTHER" id="PTHR11717">
    <property type="entry name" value="LOW MOLECULAR WEIGHT PROTEIN TYROSINE PHOSPHATASE"/>
    <property type="match status" value="1"/>
</dbReference>
<dbReference type="SMART" id="SM00226">
    <property type="entry name" value="LMWPc"/>
    <property type="match status" value="1"/>
</dbReference>
<dbReference type="InterPro" id="IPR023485">
    <property type="entry name" value="Ptyr_pPase"/>
</dbReference>
<evidence type="ECO:0000313" key="10">
    <source>
        <dbReference type="EMBL" id="TCF33017.1"/>
    </source>
</evidence>
<dbReference type="Proteomes" id="UP000291814">
    <property type="component" value="Unassembled WGS sequence"/>
</dbReference>
<dbReference type="Proteomes" id="UP000663812">
    <property type="component" value="Unassembled WGS sequence"/>
</dbReference>
<dbReference type="SUPFAM" id="SSF52788">
    <property type="entry name" value="Phosphotyrosine protein phosphatases I"/>
    <property type="match status" value="1"/>
</dbReference>
<dbReference type="Proteomes" id="UP000292260">
    <property type="component" value="Unassembled WGS sequence"/>
</dbReference>
<evidence type="ECO:0000313" key="8">
    <source>
        <dbReference type="EMBL" id="TCE41970.1"/>
    </source>
</evidence>
<accession>A0A4R0THZ5</accession>
<dbReference type="EMBL" id="SHSP01000006">
    <property type="protein sequence ID" value="TCF33017.1"/>
    <property type="molecule type" value="Genomic_DNA"/>
</dbReference>
<sequence length="322" mass="34852">MHIMFVCTGNVCRSPMGELLMRRYLSGTSITVSSAGTHALVGHPIDPSSGRLMDSVGIDSGEFRSRQLTRELAENADLILCFEEEQRNNIVDMAPAVVRRTFLVTDFANMCLYCAQHDLVKGLTVQERLNSVIEASSFIRPMIPAPRDVEDPFTKDFPVFRKAANQTNKAIWIILNSMRKHYRVNGAPARTMIEHAKETQPVAAEPASAEPVEISLPVFAPYQSNAAETEVMKPVHVAPVKTVPAQMAPAQAQPVTRSVAQAVSQPSPVSVMSEQPVTAQPSPAPLSPPTPPKPAPPLTVVMPDVPNFNVNVTGGITPTSGE</sequence>
<organism evidence="10 13">
    <name type="scientific">Bifidobacterium longum subsp. longum</name>
    <dbReference type="NCBI Taxonomy" id="1679"/>
    <lineage>
        <taxon>Bacteria</taxon>
        <taxon>Bacillati</taxon>
        <taxon>Actinomycetota</taxon>
        <taxon>Actinomycetes</taxon>
        <taxon>Bifidobacteriales</taxon>
        <taxon>Bifidobacteriaceae</taxon>
        <taxon>Bifidobacterium</taxon>
    </lineage>
</organism>
<reference evidence="10" key="2">
    <citation type="submission" date="2019-02" db="EMBL/GenBank/DDBJ databases">
        <authorList>
            <person name="Odamaki T."/>
        </authorList>
    </citation>
    <scope>NUCLEOTIDE SEQUENCE</scope>
    <source>
        <strain evidence="8">MCC10043</strain>
        <strain evidence="9">MCC10070</strain>
        <strain evidence="10">MCC10096</strain>
    </source>
</reference>
<proteinExistence type="inferred from homology"/>
<dbReference type="InterPro" id="IPR036196">
    <property type="entry name" value="Ptyr_pPase_sf"/>
</dbReference>
<dbReference type="Gene3D" id="3.40.50.2300">
    <property type="match status" value="1"/>
</dbReference>
<feature type="region of interest" description="Disordered" evidence="5">
    <location>
        <begin position="266"/>
        <end position="300"/>
    </location>
</feature>
<evidence type="ECO:0000313" key="7">
    <source>
        <dbReference type="EMBL" id="GHM73089.1"/>
    </source>
</evidence>
<dbReference type="Pfam" id="PF01451">
    <property type="entry name" value="LMWPc"/>
    <property type="match status" value="1"/>
</dbReference>
<evidence type="ECO:0000313" key="13">
    <source>
        <dbReference type="Proteomes" id="UP000292932"/>
    </source>
</evidence>
<feature type="compositionally biased region" description="Pro residues" evidence="5">
    <location>
        <begin position="282"/>
        <end position="297"/>
    </location>
</feature>
<dbReference type="EMBL" id="SHQU01000011">
    <property type="protein sequence ID" value="TCE41970.1"/>
    <property type="molecule type" value="Genomic_DNA"/>
</dbReference>
<dbReference type="InterPro" id="IPR050438">
    <property type="entry name" value="LMW_PTPase"/>
</dbReference>
<evidence type="ECO:0000256" key="3">
    <source>
        <dbReference type="ARBA" id="ARBA00022912"/>
    </source>
</evidence>